<protein>
    <submittedName>
        <fullName evidence="2">CDC73_C domain-containing protein</fullName>
    </submittedName>
</protein>
<feature type="region of interest" description="Disordered" evidence="1">
    <location>
        <begin position="86"/>
        <end position="115"/>
    </location>
</feature>
<feature type="compositionally biased region" description="Basic and acidic residues" evidence="1">
    <location>
        <begin position="86"/>
        <end position="104"/>
    </location>
</feature>
<dbReference type="GO" id="GO:0008381">
    <property type="term" value="F:mechanosensitive monoatomic ion channel activity"/>
    <property type="evidence" value="ECO:0007669"/>
    <property type="project" value="InterPro"/>
</dbReference>
<dbReference type="GO" id="GO:0071260">
    <property type="term" value="P:cellular response to mechanical stimulus"/>
    <property type="evidence" value="ECO:0007669"/>
    <property type="project" value="TreeGrafter"/>
</dbReference>
<dbReference type="GO" id="GO:0042391">
    <property type="term" value="P:regulation of membrane potential"/>
    <property type="evidence" value="ECO:0007669"/>
    <property type="project" value="TreeGrafter"/>
</dbReference>
<dbReference type="GO" id="GO:0050982">
    <property type="term" value="P:detection of mechanical stimulus"/>
    <property type="evidence" value="ECO:0007669"/>
    <property type="project" value="TreeGrafter"/>
</dbReference>
<dbReference type="GO" id="GO:0005886">
    <property type="term" value="C:plasma membrane"/>
    <property type="evidence" value="ECO:0007669"/>
    <property type="project" value="TreeGrafter"/>
</dbReference>
<accession>A0A183ETQ0</accession>
<proteinExistence type="predicted"/>
<evidence type="ECO:0000256" key="1">
    <source>
        <dbReference type="SAM" id="MobiDB-lite"/>
    </source>
</evidence>
<organism evidence="2">
    <name type="scientific">Gongylonema pulchrum</name>
    <dbReference type="NCBI Taxonomy" id="637853"/>
    <lineage>
        <taxon>Eukaryota</taxon>
        <taxon>Metazoa</taxon>
        <taxon>Ecdysozoa</taxon>
        <taxon>Nematoda</taxon>
        <taxon>Chromadorea</taxon>
        <taxon>Rhabditida</taxon>
        <taxon>Spirurina</taxon>
        <taxon>Spiruromorpha</taxon>
        <taxon>Spiruroidea</taxon>
        <taxon>Gongylonematidae</taxon>
        <taxon>Gongylonema</taxon>
    </lineage>
</organism>
<evidence type="ECO:0000313" key="2">
    <source>
        <dbReference type="WBParaSite" id="GPUH_0002437101-mRNA-1"/>
    </source>
</evidence>
<dbReference type="PANTHER" id="PTHR13167">
    <property type="entry name" value="PIEZO-TYPE MECHANOSENSITIVE ION CHANNEL COMPONENT"/>
    <property type="match status" value="1"/>
</dbReference>
<dbReference type="GO" id="GO:0005261">
    <property type="term" value="F:monoatomic cation channel activity"/>
    <property type="evidence" value="ECO:0007669"/>
    <property type="project" value="TreeGrafter"/>
</dbReference>
<name>A0A183ETQ0_9BILA</name>
<sequence length="202" mass="22753">LRDTRQRVDDLTPAKRAGDYYMFEYDPSQDALDEPVETFVPEVSPGAGDFDKLDPAQLVHTAVQRDLDLAGTLDAVESAEQISDKEKRMAKAVSDEKSGAEKKQTPAYSSIDDEPRPGNQITAALCFVKKLLISAADWSAAFMNRRSREHRYVAYVLGKEKEKLKERLKQPLVDSSRPVMDVRQEFVQQNLQCVSSTSDIER</sequence>
<dbReference type="InterPro" id="IPR027272">
    <property type="entry name" value="Piezo"/>
</dbReference>
<dbReference type="AlphaFoldDB" id="A0A183ETQ0"/>
<dbReference type="PANTHER" id="PTHR13167:SF25">
    <property type="entry name" value="PIEZO-TYPE MECHANOSENSITIVE ION CHANNEL COMPONENT"/>
    <property type="match status" value="1"/>
</dbReference>
<dbReference type="WBParaSite" id="GPUH_0002437101-mRNA-1">
    <property type="protein sequence ID" value="GPUH_0002437101-mRNA-1"/>
    <property type="gene ID" value="GPUH_0002437101"/>
</dbReference>
<reference evidence="2" key="1">
    <citation type="submission" date="2016-06" db="UniProtKB">
        <authorList>
            <consortium name="WormBaseParasite"/>
        </authorList>
    </citation>
    <scope>IDENTIFICATION</scope>
</reference>